<evidence type="ECO:0000313" key="2">
    <source>
        <dbReference type="Proteomes" id="UP000318081"/>
    </source>
</evidence>
<reference evidence="1 2" key="1">
    <citation type="submission" date="2019-02" db="EMBL/GenBank/DDBJ databases">
        <title>Deep-cultivation of Planctomycetes and their phenomic and genomic characterization uncovers novel biology.</title>
        <authorList>
            <person name="Wiegand S."/>
            <person name="Jogler M."/>
            <person name="Boedeker C."/>
            <person name="Pinto D."/>
            <person name="Vollmers J."/>
            <person name="Rivas-Marin E."/>
            <person name="Kohn T."/>
            <person name="Peeters S.H."/>
            <person name="Heuer A."/>
            <person name="Rast P."/>
            <person name="Oberbeckmann S."/>
            <person name="Bunk B."/>
            <person name="Jeske O."/>
            <person name="Meyerdierks A."/>
            <person name="Storesund J.E."/>
            <person name="Kallscheuer N."/>
            <person name="Luecker S."/>
            <person name="Lage O.M."/>
            <person name="Pohl T."/>
            <person name="Merkel B.J."/>
            <person name="Hornburger P."/>
            <person name="Mueller R.-W."/>
            <person name="Bruemmer F."/>
            <person name="Labrenz M."/>
            <person name="Spormann A.M."/>
            <person name="Op den Camp H."/>
            <person name="Overmann J."/>
            <person name="Amann R."/>
            <person name="Jetten M.S.M."/>
            <person name="Mascher T."/>
            <person name="Medema M.H."/>
            <person name="Devos D.P."/>
            <person name="Kaster A.-K."/>
            <person name="Ovreas L."/>
            <person name="Rohde M."/>
            <person name="Galperin M.Y."/>
            <person name="Jogler C."/>
        </authorList>
    </citation>
    <scope>NUCLEOTIDE SEQUENCE [LARGE SCALE GENOMIC DNA]</scope>
    <source>
        <strain evidence="1 2">TBK1r</strain>
    </source>
</reference>
<keyword evidence="2" id="KW-1185">Reference proteome</keyword>
<dbReference type="Proteomes" id="UP000318081">
    <property type="component" value="Chromosome"/>
</dbReference>
<dbReference type="EMBL" id="CP036432">
    <property type="protein sequence ID" value="QDV83900.1"/>
    <property type="molecule type" value="Genomic_DNA"/>
</dbReference>
<sequence>MSPGLLSCHVPGFVCWAMILRLSSEESNVDSLMVEKLIGQKMKSSTQDQVSIGRFPFFDQLIF</sequence>
<accession>A0ABX5XR87</accession>
<gene>
    <name evidence="1" type="ORF">TBK1r_28430</name>
</gene>
<name>A0ABX5XR87_9BACT</name>
<protein>
    <submittedName>
        <fullName evidence="1">Uncharacterized protein</fullName>
    </submittedName>
</protein>
<organism evidence="1 2">
    <name type="scientific">Stieleria magnilauensis</name>
    <dbReference type="NCBI Taxonomy" id="2527963"/>
    <lineage>
        <taxon>Bacteria</taxon>
        <taxon>Pseudomonadati</taxon>
        <taxon>Planctomycetota</taxon>
        <taxon>Planctomycetia</taxon>
        <taxon>Pirellulales</taxon>
        <taxon>Pirellulaceae</taxon>
        <taxon>Stieleria</taxon>
    </lineage>
</organism>
<proteinExistence type="predicted"/>
<evidence type="ECO:0000313" key="1">
    <source>
        <dbReference type="EMBL" id="QDV83900.1"/>
    </source>
</evidence>